<gene>
    <name evidence="5" type="ORF">DCC81_16675</name>
</gene>
<dbReference type="InterPro" id="IPR018490">
    <property type="entry name" value="cNMP-bd_dom_sf"/>
</dbReference>
<protein>
    <submittedName>
        <fullName evidence="5">Crp/Fnr family transcriptional regulator</fullName>
    </submittedName>
</protein>
<evidence type="ECO:0000256" key="3">
    <source>
        <dbReference type="ARBA" id="ARBA00023163"/>
    </source>
</evidence>
<evidence type="ECO:0000313" key="6">
    <source>
        <dbReference type="Proteomes" id="UP000244450"/>
    </source>
</evidence>
<name>A0A2T7BHY9_9BACT</name>
<dbReference type="InterPro" id="IPR000595">
    <property type="entry name" value="cNMP-bd_dom"/>
</dbReference>
<evidence type="ECO:0000313" key="5">
    <source>
        <dbReference type="EMBL" id="PUZ25884.1"/>
    </source>
</evidence>
<dbReference type="Gene3D" id="1.10.10.10">
    <property type="entry name" value="Winged helix-like DNA-binding domain superfamily/Winged helix DNA-binding domain"/>
    <property type="match status" value="1"/>
</dbReference>
<dbReference type="AlphaFoldDB" id="A0A2T7BHY9"/>
<dbReference type="GO" id="GO:0003700">
    <property type="term" value="F:DNA-binding transcription factor activity"/>
    <property type="evidence" value="ECO:0007669"/>
    <property type="project" value="TreeGrafter"/>
</dbReference>
<dbReference type="Pfam" id="PF13545">
    <property type="entry name" value="HTH_Crp_2"/>
    <property type="match status" value="1"/>
</dbReference>
<accession>A0A2T7BHY9</accession>
<sequence length="211" mass="24133">MKSITQQKVARIFGSEMADLIEQHATPMTVPAEETIMLPDAYVKVLPLVLDGSIRIYRVDEEGKEVFLYYVEALQTCAMSVLASLGGDKSKVKAVTETEVKLLAIPGDLVERWMEEQISFRRFILHTCGQKFDDLFRAIDNLAFKKLDERLLEYIREACRNGGTNFVSMTHQELANEMNTSREVVSRLLKQMERQGVVRMARSRISLLERV</sequence>
<evidence type="ECO:0000259" key="4">
    <source>
        <dbReference type="PROSITE" id="PS51063"/>
    </source>
</evidence>
<dbReference type="InterPro" id="IPR050397">
    <property type="entry name" value="Env_Response_Regulators"/>
</dbReference>
<dbReference type="Proteomes" id="UP000244450">
    <property type="component" value="Unassembled WGS sequence"/>
</dbReference>
<keyword evidence="3" id="KW-0804">Transcription</keyword>
<dbReference type="EMBL" id="QCYK01000002">
    <property type="protein sequence ID" value="PUZ25884.1"/>
    <property type="molecule type" value="Genomic_DNA"/>
</dbReference>
<dbReference type="SMART" id="SM00419">
    <property type="entry name" value="HTH_CRP"/>
    <property type="match status" value="1"/>
</dbReference>
<dbReference type="InterPro" id="IPR014710">
    <property type="entry name" value="RmlC-like_jellyroll"/>
</dbReference>
<dbReference type="PANTHER" id="PTHR24567:SF26">
    <property type="entry name" value="REGULATORY PROTEIN YEIL"/>
    <property type="match status" value="1"/>
</dbReference>
<comment type="caution">
    <text evidence="5">The sequence shown here is derived from an EMBL/GenBank/DDBJ whole genome shotgun (WGS) entry which is preliminary data.</text>
</comment>
<dbReference type="RefSeq" id="WP_108687723.1">
    <property type="nucleotide sequence ID" value="NZ_QCYK01000002.1"/>
</dbReference>
<evidence type="ECO:0000256" key="2">
    <source>
        <dbReference type="ARBA" id="ARBA00023125"/>
    </source>
</evidence>
<dbReference type="PANTHER" id="PTHR24567">
    <property type="entry name" value="CRP FAMILY TRANSCRIPTIONAL REGULATORY PROTEIN"/>
    <property type="match status" value="1"/>
</dbReference>
<dbReference type="Pfam" id="PF00027">
    <property type="entry name" value="cNMP_binding"/>
    <property type="match status" value="1"/>
</dbReference>
<dbReference type="Gene3D" id="2.60.120.10">
    <property type="entry name" value="Jelly Rolls"/>
    <property type="match status" value="1"/>
</dbReference>
<dbReference type="GO" id="GO:0005829">
    <property type="term" value="C:cytosol"/>
    <property type="evidence" value="ECO:0007669"/>
    <property type="project" value="TreeGrafter"/>
</dbReference>
<dbReference type="InterPro" id="IPR036388">
    <property type="entry name" value="WH-like_DNA-bd_sf"/>
</dbReference>
<evidence type="ECO:0000256" key="1">
    <source>
        <dbReference type="ARBA" id="ARBA00023015"/>
    </source>
</evidence>
<dbReference type="SUPFAM" id="SSF46785">
    <property type="entry name" value="Winged helix' DNA-binding domain"/>
    <property type="match status" value="1"/>
</dbReference>
<dbReference type="GO" id="GO:0003677">
    <property type="term" value="F:DNA binding"/>
    <property type="evidence" value="ECO:0007669"/>
    <property type="project" value="UniProtKB-KW"/>
</dbReference>
<proteinExistence type="predicted"/>
<keyword evidence="2" id="KW-0238">DNA-binding</keyword>
<reference evidence="5 6" key="1">
    <citation type="submission" date="2018-04" db="EMBL/GenBank/DDBJ databases">
        <title>Chitinophaga fuyangensis sp. nov., isolated from soil in a chemical factory.</title>
        <authorList>
            <person name="Chen K."/>
        </authorList>
    </citation>
    <scope>NUCLEOTIDE SEQUENCE [LARGE SCALE GENOMIC DNA]</scope>
    <source>
        <strain evidence="5 6">LY-1</strain>
    </source>
</reference>
<feature type="domain" description="HTH crp-type" evidence="4">
    <location>
        <begin position="145"/>
        <end position="211"/>
    </location>
</feature>
<dbReference type="InterPro" id="IPR012318">
    <property type="entry name" value="HTH_CRP"/>
</dbReference>
<dbReference type="CDD" id="cd00038">
    <property type="entry name" value="CAP_ED"/>
    <property type="match status" value="1"/>
</dbReference>
<dbReference type="SUPFAM" id="SSF51206">
    <property type="entry name" value="cAMP-binding domain-like"/>
    <property type="match status" value="1"/>
</dbReference>
<dbReference type="PROSITE" id="PS51063">
    <property type="entry name" value="HTH_CRP_2"/>
    <property type="match status" value="1"/>
</dbReference>
<dbReference type="PRINTS" id="PR00034">
    <property type="entry name" value="HTHCRP"/>
</dbReference>
<dbReference type="InterPro" id="IPR036390">
    <property type="entry name" value="WH_DNA-bd_sf"/>
</dbReference>
<organism evidence="5 6">
    <name type="scientific">Chitinophaga parva</name>
    <dbReference type="NCBI Taxonomy" id="2169414"/>
    <lineage>
        <taxon>Bacteria</taxon>
        <taxon>Pseudomonadati</taxon>
        <taxon>Bacteroidota</taxon>
        <taxon>Chitinophagia</taxon>
        <taxon>Chitinophagales</taxon>
        <taxon>Chitinophagaceae</taxon>
        <taxon>Chitinophaga</taxon>
    </lineage>
</organism>
<dbReference type="OrthoDB" id="9776746at2"/>
<keyword evidence="6" id="KW-1185">Reference proteome</keyword>
<keyword evidence="1" id="KW-0805">Transcription regulation</keyword>